<proteinExistence type="predicted"/>
<evidence type="ECO:0000313" key="2">
    <source>
        <dbReference type="EMBL" id="KAK8954337.1"/>
    </source>
</evidence>
<sequence>MLHPLPSKYRSHAARGRENQPLFSSTDSAEIPSGNFTIRLGPSRASSISTSQIWFSSAGRPPSCWSDRWDFSPDVSPPR</sequence>
<organism evidence="2 3">
    <name type="scientific">Platanthera zijinensis</name>
    <dbReference type="NCBI Taxonomy" id="2320716"/>
    <lineage>
        <taxon>Eukaryota</taxon>
        <taxon>Viridiplantae</taxon>
        <taxon>Streptophyta</taxon>
        <taxon>Embryophyta</taxon>
        <taxon>Tracheophyta</taxon>
        <taxon>Spermatophyta</taxon>
        <taxon>Magnoliopsida</taxon>
        <taxon>Liliopsida</taxon>
        <taxon>Asparagales</taxon>
        <taxon>Orchidaceae</taxon>
        <taxon>Orchidoideae</taxon>
        <taxon>Orchideae</taxon>
        <taxon>Orchidinae</taxon>
        <taxon>Platanthera</taxon>
    </lineage>
</organism>
<gene>
    <name evidence="2" type="ORF">KSP39_PZI002396</name>
</gene>
<feature type="region of interest" description="Disordered" evidence="1">
    <location>
        <begin position="1"/>
        <end position="35"/>
    </location>
</feature>
<evidence type="ECO:0000256" key="1">
    <source>
        <dbReference type="SAM" id="MobiDB-lite"/>
    </source>
</evidence>
<accession>A0AAP0GE89</accession>
<protein>
    <submittedName>
        <fullName evidence="2">Uncharacterized protein</fullName>
    </submittedName>
</protein>
<name>A0AAP0GE89_9ASPA</name>
<reference evidence="2 3" key="1">
    <citation type="journal article" date="2022" name="Nat. Plants">
        <title>Genomes of leafy and leafless Platanthera orchids illuminate the evolution of mycoheterotrophy.</title>
        <authorList>
            <person name="Li M.H."/>
            <person name="Liu K.W."/>
            <person name="Li Z."/>
            <person name="Lu H.C."/>
            <person name="Ye Q.L."/>
            <person name="Zhang D."/>
            <person name="Wang J.Y."/>
            <person name="Li Y.F."/>
            <person name="Zhong Z.M."/>
            <person name="Liu X."/>
            <person name="Yu X."/>
            <person name="Liu D.K."/>
            <person name="Tu X.D."/>
            <person name="Liu B."/>
            <person name="Hao Y."/>
            <person name="Liao X.Y."/>
            <person name="Jiang Y.T."/>
            <person name="Sun W.H."/>
            <person name="Chen J."/>
            <person name="Chen Y.Q."/>
            <person name="Ai Y."/>
            <person name="Zhai J.W."/>
            <person name="Wu S.S."/>
            <person name="Zhou Z."/>
            <person name="Hsiao Y.Y."/>
            <person name="Wu W.L."/>
            <person name="Chen Y.Y."/>
            <person name="Lin Y.F."/>
            <person name="Hsu J.L."/>
            <person name="Li C.Y."/>
            <person name="Wang Z.W."/>
            <person name="Zhao X."/>
            <person name="Zhong W.Y."/>
            <person name="Ma X.K."/>
            <person name="Ma L."/>
            <person name="Huang J."/>
            <person name="Chen G.Z."/>
            <person name="Huang M.Z."/>
            <person name="Huang L."/>
            <person name="Peng D.H."/>
            <person name="Luo Y.B."/>
            <person name="Zou S.Q."/>
            <person name="Chen S.P."/>
            <person name="Lan S."/>
            <person name="Tsai W.C."/>
            <person name="Van de Peer Y."/>
            <person name="Liu Z.J."/>
        </authorList>
    </citation>
    <scope>NUCLEOTIDE SEQUENCE [LARGE SCALE GENOMIC DNA]</scope>
    <source>
        <strain evidence="2">Lor287</strain>
    </source>
</reference>
<dbReference type="Proteomes" id="UP001418222">
    <property type="component" value="Unassembled WGS sequence"/>
</dbReference>
<dbReference type="AlphaFoldDB" id="A0AAP0GE89"/>
<evidence type="ECO:0000313" key="3">
    <source>
        <dbReference type="Proteomes" id="UP001418222"/>
    </source>
</evidence>
<dbReference type="EMBL" id="JBBWWQ010000002">
    <property type="protein sequence ID" value="KAK8954337.1"/>
    <property type="molecule type" value="Genomic_DNA"/>
</dbReference>
<keyword evidence="3" id="KW-1185">Reference proteome</keyword>
<comment type="caution">
    <text evidence="2">The sequence shown here is derived from an EMBL/GenBank/DDBJ whole genome shotgun (WGS) entry which is preliminary data.</text>
</comment>
<feature type="region of interest" description="Disordered" evidence="1">
    <location>
        <begin position="55"/>
        <end position="79"/>
    </location>
</feature>